<evidence type="ECO:0000313" key="4">
    <source>
        <dbReference type="Proteomes" id="UP000284123"/>
    </source>
</evidence>
<reference evidence="3 4" key="1">
    <citation type="journal article" date="2018" name="Front. Microbiol.">
        <title>Conversion of Methionine to Cysteine in Lactobacillus paracasei Depends on the Highly Mobile cysK-ctl-cysE Gene Cluster.</title>
        <authorList>
            <person name="Wuthrich D."/>
            <person name="Irmler S."/>
            <person name="Berthoud H."/>
            <person name="Guggenbuhl B."/>
            <person name="Eugster E."/>
            <person name="Bruggmann R."/>
        </authorList>
    </citation>
    <scope>NUCLEOTIDE SEQUENCE [LARGE SCALE GENOMIC DNA]</scope>
    <source>
        <strain evidence="3 4">FAM6012</strain>
    </source>
</reference>
<gene>
    <name evidence="3" type="ORF">FAM6012_00268</name>
</gene>
<evidence type="ECO:0000256" key="1">
    <source>
        <dbReference type="SAM" id="MobiDB-lite"/>
    </source>
</evidence>
<dbReference type="Proteomes" id="UP000284123">
    <property type="component" value="Unassembled WGS sequence"/>
</dbReference>
<keyword evidence="2" id="KW-1133">Transmembrane helix</keyword>
<evidence type="ECO:0000313" key="3">
    <source>
        <dbReference type="EMBL" id="RNE33538.1"/>
    </source>
</evidence>
<keyword evidence="2" id="KW-0812">Transmembrane</keyword>
<keyword evidence="2" id="KW-0472">Membrane</keyword>
<feature type="compositionally biased region" description="Polar residues" evidence="1">
    <location>
        <begin position="56"/>
        <end position="67"/>
    </location>
</feature>
<organism evidence="3 4">
    <name type="scientific">Lacticaseibacillus paracasei</name>
    <name type="common">Lactobacillus paracasei</name>
    <dbReference type="NCBI Taxonomy" id="1597"/>
    <lineage>
        <taxon>Bacteria</taxon>
        <taxon>Bacillati</taxon>
        <taxon>Bacillota</taxon>
        <taxon>Bacilli</taxon>
        <taxon>Lactobacillales</taxon>
        <taxon>Lactobacillaceae</taxon>
        <taxon>Lacticaseibacillus</taxon>
    </lineage>
</organism>
<feature type="region of interest" description="Disordered" evidence="1">
    <location>
        <begin position="56"/>
        <end position="106"/>
    </location>
</feature>
<dbReference type="RefSeq" id="WP_096836633.1">
    <property type="nucleotide sequence ID" value="NZ_CP017263.1"/>
</dbReference>
<feature type="transmembrane region" description="Helical" evidence="2">
    <location>
        <begin position="34"/>
        <end position="52"/>
    </location>
</feature>
<dbReference type="EMBL" id="LKGI01000025">
    <property type="protein sequence ID" value="RNE33538.1"/>
    <property type="molecule type" value="Genomic_DNA"/>
</dbReference>
<name>A0A8B3GWG4_LACPA</name>
<feature type="compositionally biased region" description="Low complexity" evidence="1">
    <location>
        <begin position="68"/>
        <end position="80"/>
    </location>
</feature>
<sequence>MEYFIFGLIFIVLFSYLSWIAYKSKKVNRFVKIPIVLMTGFMVVIGVVLLFARPSSNSASNEHNQPRNTNNSVSKSTSKSTAKKSRSLSQRAKTTSESERVTKVNNSLKKVLTQSQGFATGKLDKDGNPTNNGTPNDNFAWALYVQKIVFNKNRSFSVYMDPKFTELSEDTKKSYAHSIQNISMSVDDLNASDSEVEDGLHTEFLVGQKIVGISSSGYNYSFPK</sequence>
<accession>A0A8B3GWG4</accession>
<evidence type="ECO:0000256" key="2">
    <source>
        <dbReference type="SAM" id="Phobius"/>
    </source>
</evidence>
<dbReference type="AlphaFoldDB" id="A0A8B3GWG4"/>
<proteinExistence type="predicted"/>
<feature type="transmembrane region" description="Helical" evidence="2">
    <location>
        <begin position="6"/>
        <end position="22"/>
    </location>
</feature>
<protein>
    <submittedName>
        <fullName evidence="3">Uncharacterized protein</fullName>
    </submittedName>
</protein>
<comment type="caution">
    <text evidence="3">The sequence shown here is derived from an EMBL/GenBank/DDBJ whole genome shotgun (WGS) entry which is preliminary data.</text>
</comment>